<gene>
    <name evidence="1" type="ORF">VP01_149g2</name>
</gene>
<evidence type="ECO:0000313" key="2">
    <source>
        <dbReference type="Proteomes" id="UP000037035"/>
    </source>
</evidence>
<name>A0A0L6VJ63_9BASI</name>
<protein>
    <submittedName>
        <fullName evidence="1">Uncharacterized protein</fullName>
    </submittedName>
</protein>
<proteinExistence type="predicted"/>
<dbReference type="Proteomes" id="UP000037035">
    <property type="component" value="Unassembled WGS sequence"/>
</dbReference>
<dbReference type="EMBL" id="LAVV01005553">
    <property type="protein sequence ID" value="KNZ60793.1"/>
    <property type="molecule type" value="Genomic_DNA"/>
</dbReference>
<dbReference type="VEuPathDB" id="FungiDB:VP01_149g2"/>
<dbReference type="AlphaFoldDB" id="A0A0L6VJ63"/>
<comment type="caution">
    <text evidence="1">The sequence shown here is derived from an EMBL/GenBank/DDBJ whole genome shotgun (WGS) entry which is preliminary data.</text>
</comment>
<reference evidence="1 2" key="1">
    <citation type="submission" date="2015-08" db="EMBL/GenBank/DDBJ databases">
        <title>Next Generation Sequencing and Analysis of the Genome of Puccinia sorghi L Schw, the Causal Agent of Maize Common Rust.</title>
        <authorList>
            <person name="Rochi L."/>
            <person name="Burguener G."/>
            <person name="Darino M."/>
            <person name="Turjanski A."/>
            <person name="Kreff E."/>
            <person name="Dieguez M.J."/>
            <person name="Sacco F."/>
        </authorList>
    </citation>
    <scope>NUCLEOTIDE SEQUENCE [LARGE SCALE GENOMIC DNA]</scope>
    <source>
        <strain evidence="1 2">RO10H11247</strain>
    </source>
</reference>
<accession>A0A0L6VJ63</accession>
<keyword evidence="2" id="KW-1185">Reference proteome</keyword>
<organism evidence="1 2">
    <name type="scientific">Puccinia sorghi</name>
    <dbReference type="NCBI Taxonomy" id="27349"/>
    <lineage>
        <taxon>Eukaryota</taxon>
        <taxon>Fungi</taxon>
        <taxon>Dikarya</taxon>
        <taxon>Basidiomycota</taxon>
        <taxon>Pucciniomycotina</taxon>
        <taxon>Pucciniomycetes</taxon>
        <taxon>Pucciniales</taxon>
        <taxon>Pucciniaceae</taxon>
        <taxon>Puccinia</taxon>
    </lineage>
</organism>
<sequence length="1280" mass="146390">MSKLYFTLFHSYAPSSTKLLIIMSLIDVCPHYTLENSLPMSSGLNCFCITCILAPLSSRRLANPTFSSGLSCVSVIPALFWKRLANTIMSSSDLKECCITFIKLGGIKNMICCAKKPWHVMYSSLTELKGDHKGFILLFWVSNFDLKVSQQQDHAACQKWLKHAETFQHDTQWNQQIRRGIEDMDVVESDEGLNMLSNAGKIVKGVTGFTSLKDLRSVDINCYLRRWSRSLQLSFLRTNCSLPLPWGILNSLSFFGTEKMREDKSLTLVAAFRTPGYKKLIESNLLCEFLGLSISLNFFTCHFCSISVTDKTSSHADTNWSDTLRLPCLQARKQKQSPGLLRRFGQHLEIKTFLGSEIVPRNLEKHSLTIRISRNFKINKRSNLNTKLYTQQVDLLKITGSNKRTALLLDGLNVVEHKCWFHIPCHQSFHRLSTWKSISADAQKQLRFAFSSIPFLTWATVPLSFLLELRPLEGATKSFSSLSKGPHPSSLLDILFSIAIFILNEVLRLIPFTSQSVYVPLLVIKSFDLATSGFVVNLLLLGFFHKDYIIRLQRFSLSHLGKCPGPLFQLSPPFLLFPFQFSQSYYELFHCIARCPLRCTSQLPGLFFDSRVRECRGNVGSGEEWGCRSLGKSVGLCCKSHWMIYMEKSKVQKRWRVKQINSSLRQNIQNLFPKLVFYSYIPKFFSLNCSWAKEVVYNFELVEYLTFGIPRAQGLSISPPAPENYTICPHCEDFIWQIHTTCVLAQLSNHSFTSQPPSMYHPNLEKPLMLWDVGEKKAIAAITNKDEKKMYEKREKRETNVSEKKVVKKERSPASQEGCNIIHNKTNTSPSCAPPPCMLPWLLPSLRPLTMVNGPNPRVSTSFFTNGYVAQFQFLGFRCRANCEWLWINCKPNPLGGHKGYTSSSHKPFPIPIFLFFFLRTVLLSEAYSFFAIFSLPLNQYTNSRFGFWSPLCDQSSPSSLFPQRRSNNISLPFLFFASKSIDESYSFKSYGFSCFFWNKLLLTNSSLIVQSISHFTCSSIHPSQNTCDSTGFHTIFHTLVAIRFKLCLTNFSCLAHVKVYYNGLVWIGSINSNTFGITEHTRMFLLEKLQEWTIIMNLGNLSHKTLNVRRNSLNIQSNTFFFPICFSWSWDFLHYNCRLLSNKVKIVTWFLTLLFCLEERKCSQDSITSGFPSSHRLKTTRLLLFCSAKTSEEINQSINHTTRCNWCFEISCVSLFAVNSPLAEVNNSRIFSLPQILSATPAVCPCNPLFFKSCCYHFTNLIKRQCFSVIDGLNLLIQK</sequence>
<evidence type="ECO:0000313" key="1">
    <source>
        <dbReference type="EMBL" id="KNZ60793.1"/>
    </source>
</evidence>